<dbReference type="AlphaFoldDB" id="A0A5N5GJ12"/>
<name>A0A5N5GJ12_9ROSA</name>
<comment type="caution">
    <text evidence="2">The sequence shown here is derived from an EMBL/GenBank/DDBJ whole genome shotgun (WGS) entry which is preliminary data.</text>
</comment>
<protein>
    <submittedName>
        <fullName evidence="2">Uncharacterized protein</fullName>
    </submittedName>
</protein>
<evidence type="ECO:0000313" key="2">
    <source>
        <dbReference type="EMBL" id="KAB2615348.1"/>
    </source>
</evidence>
<dbReference type="Proteomes" id="UP000327157">
    <property type="component" value="Chromosome 3"/>
</dbReference>
<feature type="compositionally biased region" description="Polar residues" evidence="1">
    <location>
        <begin position="44"/>
        <end position="53"/>
    </location>
</feature>
<feature type="region of interest" description="Disordered" evidence="1">
    <location>
        <begin position="31"/>
        <end position="53"/>
    </location>
</feature>
<keyword evidence="3" id="KW-1185">Reference proteome</keyword>
<evidence type="ECO:0000313" key="3">
    <source>
        <dbReference type="Proteomes" id="UP000327157"/>
    </source>
</evidence>
<organism evidence="2 3">
    <name type="scientific">Pyrus ussuriensis x Pyrus communis</name>
    <dbReference type="NCBI Taxonomy" id="2448454"/>
    <lineage>
        <taxon>Eukaryota</taxon>
        <taxon>Viridiplantae</taxon>
        <taxon>Streptophyta</taxon>
        <taxon>Embryophyta</taxon>
        <taxon>Tracheophyta</taxon>
        <taxon>Spermatophyta</taxon>
        <taxon>Magnoliopsida</taxon>
        <taxon>eudicotyledons</taxon>
        <taxon>Gunneridae</taxon>
        <taxon>Pentapetalae</taxon>
        <taxon>rosids</taxon>
        <taxon>fabids</taxon>
        <taxon>Rosales</taxon>
        <taxon>Rosaceae</taxon>
        <taxon>Amygdaloideae</taxon>
        <taxon>Maleae</taxon>
        <taxon>Pyrus</taxon>
    </lineage>
</organism>
<sequence length="53" mass="5961">MNFGQSFVDLASIASRTPQWRSATPTNFIVDDHHQKTSLEAKNKPQTSLETVE</sequence>
<accession>A0A5N5GJ12</accession>
<proteinExistence type="predicted"/>
<gene>
    <name evidence="2" type="ORF">D8674_021936</name>
</gene>
<dbReference type="EMBL" id="SMOL01000402">
    <property type="protein sequence ID" value="KAB2615348.1"/>
    <property type="molecule type" value="Genomic_DNA"/>
</dbReference>
<reference evidence="3" key="2">
    <citation type="submission" date="2019-10" db="EMBL/GenBank/DDBJ databases">
        <title>A de novo genome assembly of a pear dwarfing rootstock.</title>
        <authorList>
            <person name="Wang F."/>
            <person name="Wang J."/>
            <person name="Li S."/>
            <person name="Zhang Y."/>
            <person name="Fang M."/>
            <person name="Ma L."/>
            <person name="Zhao Y."/>
            <person name="Jiang S."/>
        </authorList>
    </citation>
    <scope>NUCLEOTIDE SEQUENCE [LARGE SCALE GENOMIC DNA]</scope>
</reference>
<feature type="compositionally biased region" description="Basic and acidic residues" evidence="1">
    <location>
        <begin position="31"/>
        <end position="43"/>
    </location>
</feature>
<evidence type="ECO:0000256" key="1">
    <source>
        <dbReference type="SAM" id="MobiDB-lite"/>
    </source>
</evidence>
<reference evidence="2 3" key="1">
    <citation type="submission" date="2019-09" db="EMBL/GenBank/DDBJ databases">
        <authorList>
            <person name="Ou C."/>
        </authorList>
    </citation>
    <scope>NUCLEOTIDE SEQUENCE [LARGE SCALE GENOMIC DNA]</scope>
    <source>
        <strain evidence="2">S2</strain>
        <tissue evidence="2">Leaf</tissue>
    </source>
</reference>
<reference evidence="2 3" key="3">
    <citation type="submission" date="2019-11" db="EMBL/GenBank/DDBJ databases">
        <title>A de novo genome assembly of a pear dwarfing rootstock.</title>
        <authorList>
            <person name="Wang F."/>
            <person name="Wang J."/>
            <person name="Li S."/>
            <person name="Zhang Y."/>
            <person name="Fang M."/>
            <person name="Ma L."/>
            <person name="Zhao Y."/>
            <person name="Jiang S."/>
        </authorList>
    </citation>
    <scope>NUCLEOTIDE SEQUENCE [LARGE SCALE GENOMIC DNA]</scope>
    <source>
        <strain evidence="2">S2</strain>
        <tissue evidence="2">Leaf</tissue>
    </source>
</reference>